<keyword evidence="4" id="KW-0963">Cytoplasm</keyword>
<dbReference type="InterPro" id="IPR006204">
    <property type="entry name" value="GHMP_kinase_N_dom"/>
</dbReference>
<feature type="domain" description="GHMP kinase N-terminal" evidence="14">
    <location>
        <begin position="87"/>
        <end position="160"/>
    </location>
</feature>
<dbReference type="PRINTS" id="PR00959">
    <property type="entry name" value="MEVGALKINASE"/>
</dbReference>
<keyword evidence="9" id="KW-0067">ATP-binding</keyword>
<reference evidence="15 16" key="1">
    <citation type="journal article" date="2016" name="Mol. Biol. Evol.">
        <title>Genome-Wide Survey of Gut Fungi (Harpellales) Reveals the First Horizontally Transferred Ubiquitin Gene from a Mosquito Host.</title>
        <authorList>
            <person name="Wang Y."/>
            <person name="White M.M."/>
            <person name="Kvist S."/>
            <person name="Moncalvo J.M."/>
        </authorList>
    </citation>
    <scope>NUCLEOTIDE SEQUENCE [LARGE SCALE GENOMIC DNA]</scope>
    <source>
        <strain evidence="15 16">ALG-7-W6</strain>
    </source>
</reference>
<keyword evidence="7" id="KW-0547">Nucleotide-binding</keyword>
<dbReference type="GO" id="GO:0019287">
    <property type="term" value="P:isopentenyl diphosphate biosynthetic process, mevalonate pathway"/>
    <property type="evidence" value="ECO:0007669"/>
    <property type="project" value="UniProtKB-UniPathway"/>
</dbReference>
<protein>
    <recommendedName>
        <fullName evidence="3">mevalonate kinase</fullName>
        <ecNumber evidence="3">2.7.1.36</ecNumber>
    </recommendedName>
</protein>
<evidence type="ECO:0000256" key="7">
    <source>
        <dbReference type="ARBA" id="ARBA00022741"/>
    </source>
</evidence>
<dbReference type="SUPFAM" id="SSF55060">
    <property type="entry name" value="GHMP Kinase, C-terminal domain"/>
    <property type="match status" value="1"/>
</dbReference>
<dbReference type="PROSITE" id="PS00627">
    <property type="entry name" value="GHMP_KINASES_ATP"/>
    <property type="match status" value="1"/>
</dbReference>
<evidence type="ECO:0000313" key="15">
    <source>
        <dbReference type="EMBL" id="OLY82929.1"/>
    </source>
</evidence>
<evidence type="ECO:0000256" key="11">
    <source>
        <dbReference type="ARBA" id="ARBA00023098"/>
    </source>
</evidence>
<dbReference type="InterPro" id="IPR020568">
    <property type="entry name" value="Ribosomal_Su5_D2-typ_SF"/>
</dbReference>
<dbReference type="GO" id="GO:0004496">
    <property type="term" value="F:mevalonate kinase activity"/>
    <property type="evidence" value="ECO:0007669"/>
    <property type="project" value="UniProtKB-EC"/>
</dbReference>
<dbReference type="GO" id="GO:0005524">
    <property type="term" value="F:ATP binding"/>
    <property type="evidence" value="ECO:0007669"/>
    <property type="project" value="UniProtKB-KW"/>
</dbReference>
<comment type="caution">
    <text evidence="15">The sequence shown here is derived from an EMBL/GenBank/DDBJ whole genome shotgun (WGS) entry which is preliminary data.</text>
</comment>
<dbReference type="SUPFAM" id="SSF54211">
    <property type="entry name" value="Ribosomal protein S5 domain 2-like"/>
    <property type="match status" value="1"/>
</dbReference>
<evidence type="ECO:0000256" key="3">
    <source>
        <dbReference type="ARBA" id="ARBA00012103"/>
    </source>
</evidence>
<comment type="subcellular location">
    <subcellularLocation>
        <location evidence="1">Cytoplasm</location>
    </subcellularLocation>
</comment>
<evidence type="ECO:0000256" key="12">
    <source>
        <dbReference type="ARBA" id="ARBA00029310"/>
    </source>
</evidence>
<proteinExistence type="inferred from homology"/>
<dbReference type="Pfam" id="PF00288">
    <property type="entry name" value="GHMP_kinases_N"/>
    <property type="match status" value="1"/>
</dbReference>
<evidence type="ECO:0000256" key="1">
    <source>
        <dbReference type="ARBA" id="ARBA00004496"/>
    </source>
</evidence>
<keyword evidence="6" id="KW-0808">Transferase</keyword>
<dbReference type="OrthoDB" id="1652964at2759"/>
<evidence type="ECO:0000256" key="8">
    <source>
        <dbReference type="ARBA" id="ARBA00022777"/>
    </source>
</evidence>
<dbReference type="GO" id="GO:0005829">
    <property type="term" value="C:cytosol"/>
    <property type="evidence" value="ECO:0007669"/>
    <property type="project" value="TreeGrafter"/>
</dbReference>
<keyword evidence="11" id="KW-0443">Lipid metabolism</keyword>
<dbReference type="PANTHER" id="PTHR43290">
    <property type="entry name" value="MEVALONATE KINASE"/>
    <property type="match status" value="1"/>
</dbReference>
<dbReference type="InterPro" id="IPR006205">
    <property type="entry name" value="Mev_gal_kin"/>
</dbReference>
<dbReference type="Gene3D" id="3.30.70.890">
    <property type="entry name" value="GHMP kinase, C-terminal domain"/>
    <property type="match status" value="1"/>
</dbReference>
<dbReference type="InterPro" id="IPR006203">
    <property type="entry name" value="GHMP_knse_ATP-bd_CS"/>
</dbReference>
<evidence type="ECO:0000256" key="4">
    <source>
        <dbReference type="ARBA" id="ARBA00022490"/>
    </source>
</evidence>
<keyword evidence="16" id="KW-1185">Reference proteome</keyword>
<keyword evidence="10" id="KW-0460">Magnesium</keyword>
<evidence type="ECO:0000256" key="13">
    <source>
        <dbReference type="ARBA" id="ARBA00029438"/>
    </source>
</evidence>
<dbReference type="EMBL" id="LSSL01001171">
    <property type="protein sequence ID" value="OLY82929.1"/>
    <property type="molecule type" value="Genomic_DNA"/>
</dbReference>
<evidence type="ECO:0000256" key="5">
    <source>
        <dbReference type="ARBA" id="ARBA00022516"/>
    </source>
</evidence>
<dbReference type="AlphaFoldDB" id="A0A1R0H1B4"/>
<keyword evidence="5" id="KW-0444">Lipid biosynthesis</keyword>
<evidence type="ECO:0000256" key="10">
    <source>
        <dbReference type="ARBA" id="ARBA00022842"/>
    </source>
</evidence>
<dbReference type="InterPro" id="IPR036554">
    <property type="entry name" value="GHMP_kinase_C_sf"/>
</dbReference>
<keyword evidence="8 15" id="KW-0418">Kinase</keyword>
<organism evidence="15 16">
    <name type="scientific">Smittium mucronatum</name>
    <dbReference type="NCBI Taxonomy" id="133383"/>
    <lineage>
        <taxon>Eukaryota</taxon>
        <taxon>Fungi</taxon>
        <taxon>Fungi incertae sedis</taxon>
        <taxon>Zoopagomycota</taxon>
        <taxon>Kickxellomycotina</taxon>
        <taxon>Harpellomycetes</taxon>
        <taxon>Harpellales</taxon>
        <taxon>Legeriomycetaceae</taxon>
        <taxon>Smittium</taxon>
    </lineage>
</organism>
<dbReference type="STRING" id="133383.A0A1R0H1B4"/>
<dbReference type="PANTHER" id="PTHR43290:SF2">
    <property type="entry name" value="MEVALONATE KINASE"/>
    <property type="match status" value="1"/>
</dbReference>
<comment type="pathway">
    <text evidence="13">Isoprenoid biosynthesis; isopentenyl diphosphate biosynthesis via mevalonate pathway; isopentenyl diphosphate from (R)-mevalonate: step 1/3.</text>
</comment>
<evidence type="ECO:0000256" key="9">
    <source>
        <dbReference type="ARBA" id="ARBA00022840"/>
    </source>
</evidence>
<evidence type="ECO:0000313" key="16">
    <source>
        <dbReference type="Proteomes" id="UP000187455"/>
    </source>
</evidence>
<evidence type="ECO:0000259" key="14">
    <source>
        <dbReference type="Pfam" id="PF00288"/>
    </source>
</evidence>
<gene>
    <name evidence="15" type="ORF">AYI68_g2943</name>
</gene>
<dbReference type="EC" id="2.7.1.36" evidence="3"/>
<sequence>MFAKQIKSPILSLKFKDLDLSFQIPISDLIFLQPAGNRILDHPGDVAEFAQSLHDSGKLNLPQDHSNAAALLVAIYLYCSLVPSEARSLGLDITVRSSIPIGAGLGSSAAYSSALASIILTIASYPSADLPSLQLVNEWAFKAEQVVHGTPSGVDNSTVVNGGFVKYVKGESFERLSNSANPVPAGISRDKDSHKTNSDDLMFIVVDSKVPKNTKAMVASVSRKVANNDESVIQLIDEIGEISNELFQILNDKSNQSSKNSKISVRFFAL</sequence>
<evidence type="ECO:0000256" key="6">
    <source>
        <dbReference type="ARBA" id="ARBA00022679"/>
    </source>
</evidence>
<comment type="catalytic activity">
    <reaction evidence="12">
        <text>(R)-mevalonate + ATP = (R)-5-phosphomevalonate + ADP + H(+)</text>
        <dbReference type="Rhea" id="RHEA:17065"/>
        <dbReference type="ChEBI" id="CHEBI:15378"/>
        <dbReference type="ChEBI" id="CHEBI:30616"/>
        <dbReference type="ChEBI" id="CHEBI:36464"/>
        <dbReference type="ChEBI" id="CHEBI:58146"/>
        <dbReference type="ChEBI" id="CHEBI:456216"/>
        <dbReference type="EC" id="2.7.1.36"/>
    </reaction>
    <physiologicalReaction direction="left-to-right" evidence="12">
        <dbReference type="Rhea" id="RHEA:17066"/>
    </physiologicalReaction>
</comment>
<comment type="similarity">
    <text evidence="2">Belongs to the GHMP kinase family. Mevalonate kinase subfamily.</text>
</comment>
<dbReference type="Proteomes" id="UP000187455">
    <property type="component" value="Unassembled WGS sequence"/>
</dbReference>
<dbReference type="Gene3D" id="3.30.230.10">
    <property type="match status" value="1"/>
</dbReference>
<evidence type="ECO:0000256" key="2">
    <source>
        <dbReference type="ARBA" id="ARBA00006495"/>
    </source>
</evidence>
<dbReference type="UniPathway" id="UPA00057">
    <property type="reaction ID" value="UER00098"/>
</dbReference>
<name>A0A1R0H1B4_9FUNG</name>
<dbReference type="InterPro" id="IPR014721">
    <property type="entry name" value="Ribsml_uS5_D2-typ_fold_subgr"/>
</dbReference>
<accession>A0A1R0H1B4</accession>